<accession>A0A3S3PCI4</accession>
<reference evidence="2 3" key="1">
    <citation type="submission" date="2019-01" db="EMBL/GenBank/DDBJ databases">
        <title>Sinorhodobacter populi sp. nov. isolated from the symptomatic bark tissue of Populus euramericana canker.</title>
        <authorList>
            <person name="Xu G."/>
        </authorList>
    </citation>
    <scope>NUCLEOTIDE SEQUENCE [LARGE SCALE GENOMIC DNA]</scope>
    <source>
        <strain evidence="2 3">CGMCC 1.12963</strain>
    </source>
</reference>
<evidence type="ECO:0000256" key="1">
    <source>
        <dbReference type="SAM" id="MobiDB-lite"/>
    </source>
</evidence>
<dbReference type="EMBL" id="SAVA01000018">
    <property type="protein sequence ID" value="RWR47720.1"/>
    <property type="molecule type" value="Genomic_DNA"/>
</dbReference>
<protein>
    <submittedName>
        <fullName evidence="2">Uncharacterized protein</fullName>
    </submittedName>
</protein>
<name>A0A3S3PCI4_9RHOB</name>
<dbReference type="AlphaFoldDB" id="A0A3S3PCI4"/>
<feature type="region of interest" description="Disordered" evidence="1">
    <location>
        <begin position="55"/>
        <end position="76"/>
    </location>
</feature>
<gene>
    <name evidence="2" type="ORF">EOW66_19205</name>
</gene>
<proteinExistence type="predicted"/>
<comment type="caution">
    <text evidence="2">The sequence shown here is derived from an EMBL/GenBank/DDBJ whole genome shotgun (WGS) entry which is preliminary data.</text>
</comment>
<dbReference type="Proteomes" id="UP000288071">
    <property type="component" value="Unassembled WGS sequence"/>
</dbReference>
<reference evidence="3" key="2">
    <citation type="submission" date="2019-01" db="EMBL/GenBank/DDBJ databases">
        <title>Sinorhodobacter populi sp. nov. isolated from the symptomatic bark tissue of Populus euramericana canker.</title>
        <authorList>
            <person name="Li Y."/>
        </authorList>
    </citation>
    <scope>NUCLEOTIDE SEQUENCE [LARGE SCALE GENOMIC DNA]</scope>
    <source>
        <strain evidence="3">CGMCC 1.12963</strain>
    </source>
</reference>
<organism evidence="2 3">
    <name type="scientific">Paenirhodobacter huangdaonensis</name>
    <dbReference type="NCBI Taxonomy" id="2501515"/>
    <lineage>
        <taxon>Bacteria</taxon>
        <taxon>Pseudomonadati</taxon>
        <taxon>Pseudomonadota</taxon>
        <taxon>Alphaproteobacteria</taxon>
        <taxon>Rhodobacterales</taxon>
        <taxon>Rhodobacter group</taxon>
        <taxon>Paenirhodobacter</taxon>
    </lineage>
</organism>
<evidence type="ECO:0000313" key="3">
    <source>
        <dbReference type="Proteomes" id="UP000288071"/>
    </source>
</evidence>
<evidence type="ECO:0000313" key="2">
    <source>
        <dbReference type="EMBL" id="RWR47720.1"/>
    </source>
</evidence>
<keyword evidence="3" id="KW-1185">Reference proteome</keyword>
<sequence length="76" mass="8433">MPSATATGNGLQIWTTPHLREHTRNSLHFQITPRLSGVFQDPQGDPIYEQLVLADRSADGGPSPLLSQERWPPMRG</sequence>